<feature type="compositionally biased region" description="Low complexity" evidence="1">
    <location>
        <begin position="1"/>
        <end position="10"/>
    </location>
</feature>
<evidence type="ECO:0000256" key="1">
    <source>
        <dbReference type="SAM" id="MobiDB-lite"/>
    </source>
</evidence>
<accession>A0A5B0KZG5</accession>
<feature type="region of interest" description="Disordered" evidence="1">
    <location>
        <begin position="1"/>
        <end position="22"/>
    </location>
</feature>
<proteinExistence type="predicted"/>
<reference evidence="2 3" key="1">
    <citation type="submission" date="2019-07" db="EMBL/GenBank/DDBJ databases">
        <title>Genome sequencing of the stress-tolerant strain Azospirillum brasilense Az19.</title>
        <authorList>
            <person name="Maroniche G.A."/>
            <person name="Garcia J.E."/>
            <person name="Pagnussat L."/>
            <person name="Amenta M."/>
            <person name="Creus C.M."/>
        </authorList>
    </citation>
    <scope>NUCLEOTIDE SEQUENCE [LARGE SCALE GENOMIC DNA]</scope>
    <source>
        <strain evidence="2 3">Az19</strain>
    </source>
</reference>
<gene>
    <name evidence="2" type="ORF">FH063_003763</name>
</gene>
<protein>
    <submittedName>
        <fullName evidence="2">Uncharacterized protein</fullName>
    </submittedName>
</protein>
<name>A0A5B0KZG5_9PROT</name>
<dbReference type="AlphaFoldDB" id="A0A5B0KZG5"/>
<comment type="caution">
    <text evidence="2">The sequence shown here is derived from an EMBL/GenBank/DDBJ whole genome shotgun (WGS) entry which is preliminary data.</text>
</comment>
<evidence type="ECO:0000313" key="2">
    <source>
        <dbReference type="EMBL" id="KAA1056890.1"/>
    </source>
</evidence>
<organism evidence="2 3">
    <name type="scientific">Azospirillum argentinense</name>
    <dbReference type="NCBI Taxonomy" id="2970906"/>
    <lineage>
        <taxon>Bacteria</taxon>
        <taxon>Pseudomonadati</taxon>
        <taxon>Pseudomonadota</taxon>
        <taxon>Alphaproteobacteria</taxon>
        <taxon>Rhodospirillales</taxon>
        <taxon>Azospirillaceae</taxon>
        <taxon>Azospirillum</taxon>
    </lineage>
</organism>
<sequence length="40" mass="4085">MGSGAAPARAGGKGAPDRAARRGRAWALPVFAQIYTSILD</sequence>
<dbReference type="EMBL" id="VEWN01000003">
    <property type="protein sequence ID" value="KAA1056890.1"/>
    <property type="molecule type" value="Genomic_DNA"/>
</dbReference>
<evidence type="ECO:0000313" key="3">
    <source>
        <dbReference type="Proteomes" id="UP000325333"/>
    </source>
</evidence>
<dbReference type="Proteomes" id="UP000325333">
    <property type="component" value="Unassembled WGS sequence"/>
</dbReference>